<evidence type="ECO:0000313" key="2">
    <source>
        <dbReference type="EnsemblPlants" id="PNT71767"/>
    </source>
</evidence>
<keyword evidence="3" id="KW-1185">Reference proteome</keyword>
<dbReference type="InParanoid" id="A0A2K2DBV9"/>
<evidence type="ECO:0000313" key="3">
    <source>
        <dbReference type="Proteomes" id="UP000008810"/>
    </source>
</evidence>
<accession>A0A2K2DBV9</accession>
<reference evidence="1" key="2">
    <citation type="submission" date="2017-06" db="EMBL/GenBank/DDBJ databases">
        <title>WGS assembly of Brachypodium distachyon.</title>
        <authorList>
            <consortium name="The International Brachypodium Initiative"/>
            <person name="Lucas S."/>
            <person name="Harmon-Smith M."/>
            <person name="Lail K."/>
            <person name="Tice H."/>
            <person name="Grimwood J."/>
            <person name="Bruce D."/>
            <person name="Barry K."/>
            <person name="Shu S."/>
            <person name="Lindquist E."/>
            <person name="Wang M."/>
            <person name="Pitluck S."/>
            <person name="Vogel J.P."/>
            <person name="Garvin D.F."/>
            <person name="Mockler T.C."/>
            <person name="Schmutz J."/>
            <person name="Rokhsar D."/>
            <person name="Bevan M.W."/>
        </authorList>
    </citation>
    <scope>NUCLEOTIDE SEQUENCE</scope>
    <source>
        <strain evidence="1">Bd21</strain>
    </source>
</reference>
<dbReference type="EnsemblPlants" id="PNT71767">
    <property type="protein sequence ID" value="PNT71767"/>
    <property type="gene ID" value="BRADI_2g35243v3"/>
</dbReference>
<name>A0A2K2DBV9_BRADI</name>
<protein>
    <submittedName>
        <fullName evidence="1 2">Uncharacterized protein</fullName>
    </submittedName>
</protein>
<sequence length="86" mass="9324">MARRSFAPAGTIDLRLAEHQSVHIVQNSSQRHADIPSSWNTNALPVVAFDIDMIDGHTGSHFIGDNGNDILTLENAGKFQTLPSSL</sequence>
<gene>
    <name evidence="1" type="ORF">BRADI_2g35243v3</name>
</gene>
<evidence type="ECO:0000313" key="1">
    <source>
        <dbReference type="EMBL" id="PNT71767.1"/>
    </source>
</evidence>
<dbReference type="Proteomes" id="UP000008810">
    <property type="component" value="Chromosome 2"/>
</dbReference>
<organism evidence="1">
    <name type="scientific">Brachypodium distachyon</name>
    <name type="common">Purple false brome</name>
    <name type="synonym">Trachynia distachya</name>
    <dbReference type="NCBI Taxonomy" id="15368"/>
    <lineage>
        <taxon>Eukaryota</taxon>
        <taxon>Viridiplantae</taxon>
        <taxon>Streptophyta</taxon>
        <taxon>Embryophyta</taxon>
        <taxon>Tracheophyta</taxon>
        <taxon>Spermatophyta</taxon>
        <taxon>Magnoliopsida</taxon>
        <taxon>Liliopsida</taxon>
        <taxon>Poales</taxon>
        <taxon>Poaceae</taxon>
        <taxon>BOP clade</taxon>
        <taxon>Pooideae</taxon>
        <taxon>Stipodae</taxon>
        <taxon>Brachypodieae</taxon>
        <taxon>Brachypodium</taxon>
    </lineage>
</organism>
<proteinExistence type="predicted"/>
<reference evidence="2" key="3">
    <citation type="submission" date="2018-08" db="UniProtKB">
        <authorList>
            <consortium name="EnsemblPlants"/>
        </authorList>
    </citation>
    <scope>IDENTIFICATION</scope>
    <source>
        <strain evidence="2">cv. Bd21</strain>
    </source>
</reference>
<dbReference type="Gramene" id="PNT71767">
    <property type="protein sequence ID" value="PNT71767"/>
    <property type="gene ID" value="BRADI_2g35243v3"/>
</dbReference>
<dbReference type="AlphaFoldDB" id="A0A2K2DBV9"/>
<reference evidence="1 2" key="1">
    <citation type="journal article" date="2010" name="Nature">
        <title>Genome sequencing and analysis of the model grass Brachypodium distachyon.</title>
        <authorList>
            <consortium name="International Brachypodium Initiative"/>
        </authorList>
    </citation>
    <scope>NUCLEOTIDE SEQUENCE [LARGE SCALE GENOMIC DNA]</scope>
    <source>
        <strain evidence="1 2">Bd21</strain>
    </source>
</reference>
<dbReference type="EMBL" id="CM000881">
    <property type="protein sequence ID" value="PNT71767.1"/>
    <property type="molecule type" value="Genomic_DNA"/>
</dbReference>